<protein>
    <submittedName>
        <fullName evidence="1">Uncharacterized protein</fullName>
    </submittedName>
</protein>
<accession>A0A4P9WHF8</accession>
<gene>
    <name evidence="1" type="ORF">BDK51DRAFT_30988</name>
</gene>
<dbReference type="EMBL" id="KZ995096">
    <property type="protein sequence ID" value="RKO91375.1"/>
    <property type="molecule type" value="Genomic_DNA"/>
</dbReference>
<dbReference type="Gene3D" id="1.20.1410.10">
    <property type="entry name" value="I/LWEQ domain"/>
    <property type="match status" value="1"/>
</dbReference>
<dbReference type="Proteomes" id="UP000269721">
    <property type="component" value="Unassembled WGS sequence"/>
</dbReference>
<sequence>MFPSFNAPASSMRRLVIPQDWAWGRLWWTSGRWGGMRSCQVVVGKRVAASLGLVEDAAEEVEETMSGKGGKGREAVEFTAVERELVREGVGSCGLAGPDRIQALDEIAQLAQECSHCVDDLAHCVGAPIRLLDFSAAASAVVAKSQAFLAVAGSIADTASGTW</sequence>
<organism evidence="1 2">
    <name type="scientific">Blyttiomyces helicus</name>
    <dbReference type="NCBI Taxonomy" id="388810"/>
    <lineage>
        <taxon>Eukaryota</taxon>
        <taxon>Fungi</taxon>
        <taxon>Fungi incertae sedis</taxon>
        <taxon>Chytridiomycota</taxon>
        <taxon>Chytridiomycota incertae sedis</taxon>
        <taxon>Chytridiomycetes</taxon>
        <taxon>Chytridiomycetes incertae sedis</taxon>
        <taxon>Blyttiomyces</taxon>
    </lineage>
</organism>
<evidence type="ECO:0000313" key="1">
    <source>
        <dbReference type="EMBL" id="RKO91375.1"/>
    </source>
</evidence>
<reference evidence="2" key="1">
    <citation type="journal article" date="2018" name="Nat. Microbiol.">
        <title>Leveraging single-cell genomics to expand the fungal tree of life.</title>
        <authorList>
            <person name="Ahrendt S.R."/>
            <person name="Quandt C.A."/>
            <person name="Ciobanu D."/>
            <person name="Clum A."/>
            <person name="Salamov A."/>
            <person name="Andreopoulos B."/>
            <person name="Cheng J.F."/>
            <person name="Woyke T."/>
            <person name="Pelin A."/>
            <person name="Henrissat B."/>
            <person name="Reynolds N.K."/>
            <person name="Benny G.L."/>
            <person name="Smith M.E."/>
            <person name="James T.Y."/>
            <person name="Grigoriev I.V."/>
        </authorList>
    </citation>
    <scope>NUCLEOTIDE SEQUENCE [LARGE SCALE GENOMIC DNA]</scope>
</reference>
<proteinExistence type="predicted"/>
<name>A0A4P9WHF8_9FUNG</name>
<dbReference type="AlphaFoldDB" id="A0A4P9WHF8"/>
<keyword evidence="2" id="KW-1185">Reference proteome</keyword>
<evidence type="ECO:0000313" key="2">
    <source>
        <dbReference type="Proteomes" id="UP000269721"/>
    </source>
</evidence>